<feature type="chain" id="PRO_5013801219" evidence="1">
    <location>
        <begin position="24"/>
        <end position="257"/>
    </location>
</feature>
<keyword evidence="3" id="KW-1185">Reference proteome</keyword>
<dbReference type="OrthoDB" id="2349272at2759"/>
<sequence>MKLSLYLLLSAFAANMLFAVATSKDSGPITLEMLNVINPAAARSTFCKDFEKKQGVKGECILNSDAVAPINKAIAKYKITRLGEIAATLAWMLFESEGWHYVINHNPGNKGQGTRTMMSWAYVSKYAKELYPDKYAKVIGKFSDDTSKADNSTKTKVMDLVLNNDDSLAAGFWYLTKQASSFHNKKDKLRTLNLKDFKDYTWNGIKADVSTDDNGKKQFTWEEGRTAKWNEVNKIIGKAKLKQLVTGSMLSKRRRNH</sequence>
<dbReference type="EMBL" id="KZ303508">
    <property type="protein sequence ID" value="PIA15376.1"/>
    <property type="molecule type" value="Genomic_DNA"/>
</dbReference>
<accession>A0A2G5B8M8</accession>
<evidence type="ECO:0000256" key="1">
    <source>
        <dbReference type="SAM" id="SignalP"/>
    </source>
</evidence>
<feature type="signal peptide" evidence="1">
    <location>
        <begin position="1"/>
        <end position="23"/>
    </location>
</feature>
<dbReference type="Proteomes" id="UP000242474">
    <property type="component" value="Unassembled WGS sequence"/>
</dbReference>
<evidence type="ECO:0000313" key="3">
    <source>
        <dbReference type="Proteomes" id="UP000242474"/>
    </source>
</evidence>
<reference evidence="2 3" key="1">
    <citation type="journal article" date="2015" name="Genome Biol. Evol.">
        <title>Phylogenomic analyses indicate that early fungi evolved digesting cell walls of algal ancestors of land plants.</title>
        <authorList>
            <person name="Chang Y."/>
            <person name="Wang S."/>
            <person name="Sekimoto S."/>
            <person name="Aerts A.L."/>
            <person name="Choi C."/>
            <person name="Clum A."/>
            <person name="LaButti K.M."/>
            <person name="Lindquist E.A."/>
            <person name="Yee Ngan C."/>
            <person name="Ohm R.A."/>
            <person name="Salamov A.A."/>
            <person name="Grigoriev I.V."/>
            <person name="Spatafora J.W."/>
            <person name="Berbee M.L."/>
        </authorList>
    </citation>
    <scope>NUCLEOTIDE SEQUENCE [LARGE SCALE GENOMIC DNA]</scope>
    <source>
        <strain evidence="2 3">NRRL 1564</strain>
    </source>
</reference>
<organism evidence="2 3">
    <name type="scientific">Coemansia reversa (strain ATCC 12441 / NRRL 1564)</name>
    <dbReference type="NCBI Taxonomy" id="763665"/>
    <lineage>
        <taxon>Eukaryota</taxon>
        <taxon>Fungi</taxon>
        <taxon>Fungi incertae sedis</taxon>
        <taxon>Zoopagomycota</taxon>
        <taxon>Kickxellomycotina</taxon>
        <taxon>Kickxellomycetes</taxon>
        <taxon>Kickxellales</taxon>
        <taxon>Kickxellaceae</taxon>
        <taxon>Coemansia</taxon>
    </lineage>
</organism>
<keyword evidence="1" id="KW-0732">Signal</keyword>
<protein>
    <submittedName>
        <fullName evidence="2">Uncharacterized protein</fullName>
    </submittedName>
</protein>
<dbReference type="AlphaFoldDB" id="A0A2G5B8M8"/>
<proteinExistence type="predicted"/>
<name>A0A2G5B8M8_COERN</name>
<gene>
    <name evidence="2" type="ORF">COEREDRAFT_9513</name>
</gene>
<evidence type="ECO:0000313" key="2">
    <source>
        <dbReference type="EMBL" id="PIA15376.1"/>
    </source>
</evidence>